<reference evidence="3 4" key="1">
    <citation type="journal article" date="2014" name="BMC Genomics">
        <title>Adaptive genomic structural variation in the grape powdery mildew pathogen, Erysiphe necator.</title>
        <authorList>
            <person name="Jones L."/>
            <person name="Riaz S."/>
            <person name="Morales-Cruz A."/>
            <person name="Amrine K.C."/>
            <person name="McGuire B."/>
            <person name="Gubler W.D."/>
            <person name="Walker M.A."/>
            <person name="Cantu D."/>
        </authorList>
    </citation>
    <scope>NUCLEOTIDE SEQUENCE [LARGE SCALE GENOMIC DNA]</scope>
    <source>
        <strain evidence="4">c</strain>
    </source>
</reference>
<dbReference type="AlphaFoldDB" id="A0A0B1NX67"/>
<dbReference type="HOGENOM" id="CLU_099565_0_0_1"/>
<proteinExistence type="predicted"/>
<evidence type="ECO:0000256" key="2">
    <source>
        <dbReference type="SAM" id="SignalP"/>
    </source>
</evidence>
<keyword evidence="2" id="KW-0732">Signal</keyword>
<evidence type="ECO:0000256" key="1">
    <source>
        <dbReference type="SAM" id="MobiDB-lite"/>
    </source>
</evidence>
<evidence type="ECO:0000313" key="3">
    <source>
        <dbReference type="EMBL" id="KHJ30573.1"/>
    </source>
</evidence>
<comment type="caution">
    <text evidence="3">The sequence shown here is derived from an EMBL/GenBank/DDBJ whole genome shotgun (WGS) entry which is preliminary data.</text>
</comment>
<dbReference type="EMBL" id="JNVN01003960">
    <property type="protein sequence ID" value="KHJ30573.1"/>
    <property type="molecule type" value="Genomic_DNA"/>
</dbReference>
<dbReference type="OrthoDB" id="2118427at2759"/>
<protein>
    <submittedName>
        <fullName evidence="3">Putative ppe family protein</fullName>
    </submittedName>
</protein>
<name>A0A0B1NX67_UNCNE</name>
<keyword evidence="4" id="KW-1185">Reference proteome</keyword>
<dbReference type="Proteomes" id="UP000030854">
    <property type="component" value="Unassembled WGS sequence"/>
</dbReference>
<feature type="chain" id="PRO_5002058754" evidence="2">
    <location>
        <begin position="19"/>
        <end position="245"/>
    </location>
</feature>
<feature type="region of interest" description="Disordered" evidence="1">
    <location>
        <begin position="184"/>
        <end position="245"/>
    </location>
</feature>
<gene>
    <name evidence="3" type="ORF">EV44_g0357</name>
</gene>
<feature type="compositionally biased region" description="Low complexity" evidence="1">
    <location>
        <begin position="185"/>
        <end position="215"/>
    </location>
</feature>
<organism evidence="3 4">
    <name type="scientific">Uncinula necator</name>
    <name type="common">Grape powdery mildew</name>
    <dbReference type="NCBI Taxonomy" id="52586"/>
    <lineage>
        <taxon>Eukaryota</taxon>
        <taxon>Fungi</taxon>
        <taxon>Dikarya</taxon>
        <taxon>Ascomycota</taxon>
        <taxon>Pezizomycotina</taxon>
        <taxon>Leotiomycetes</taxon>
        <taxon>Erysiphales</taxon>
        <taxon>Erysiphaceae</taxon>
        <taxon>Erysiphe</taxon>
    </lineage>
</organism>
<accession>A0A0B1NX67</accession>
<evidence type="ECO:0000313" key="4">
    <source>
        <dbReference type="Proteomes" id="UP000030854"/>
    </source>
</evidence>
<sequence>MRYIQILSFVACAQVAIANPILQQARAKSAANDATQSVKAASNSTSNNITKDSVQRAADGFAQDAGIVSNAINAMTSMTDQKAIKATAQRAFDAESDEDNQRKVLAAAAGTAGNSANSKIQKYTPTVLNGLKAITKDPSPDSVQKNTQMMEDPRNANILPSITQLSNAALDAMGLDQTAPQLKLTTGASGNSASDSNTGSGSNNNSKASSNQKGSMNNKRNIQERKLRQNYQVWHGFDSNQTNNN</sequence>
<dbReference type="STRING" id="52586.A0A0B1NX67"/>
<feature type="signal peptide" evidence="2">
    <location>
        <begin position="1"/>
        <end position="18"/>
    </location>
</feature>